<dbReference type="HOGENOM" id="CLU_077964_1_0_4"/>
<dbReference type="CDD" id="cd00090">
    <property type="entry name" value="HTH_ARSR"/>
    <property type="match status" value="1"/>
</dbReference>
<dbReference type="SUPFAM" id="SSF46785">
    <property type="entry name" value="Winged helix' DNA-binding domain"/>
    <property type="match status" value="1"/>
</dbReference>
<protein>
    <submittedName>
        <fullName evidence="2">Regulatory protein ArsR</fullName>
    </submittedName>
</protein>
<gene>
    <name evidence="2" type="ORF">BRPE64_ACDS20230</name>
</gene>
<feature type="domain" description="HTH arsR-type" evidence="1">
    <location>
        <begin position="23"/>
        <end position="118"/>
    </location>
</feature>
<dbReference type="GO" id="GO:0046686">
    <property type="term" value="P:response to cadmium ion"/>
    <property type="evidence" value="ECO:0007669"/>
    <property type="project" value="TreeGrafter"/>
</dbReference>
<reference evidence="2 3" key="1">
    <citation type="journal article" date="2013" name="Genome Announc.">
        <title>Complete Genome Sequence of Burkholderia sp. Strain RPE64, Bacterial Symbiont of the Bean Bug Riptortus pedestris.</title>
        <authorList>
            <person name="Shibata T.F."/>
            <person name="Maeda T."/>
            <person name="Nikoh N."/>
            <person name="Yamaguchi K."/>
            <person name="Oshima K."/>
            <person name="Hattori M."/>
            <person name="Nishiyama T."/>
            <person name="Hasebe M."/>
            <person name="Fukatsu T."/>
            <person name="Kikuchi Y."/>
            <person name="Shigenobu S."/>
        </authorList>
    </citation>
    <scope>NUCLEOTIDE SEQUENCE [LARGE SCALE GENOMIC DNA]</scope>
</reference>
<dbReference type="PANTHER" id="PTHR39168">
    <property type="entry name" value="TRANSCRIPTIONAL REGULATOR-RELATED"/>
    <property type="match status" value="1"/>
</dbReference>
<organism evidence="2 3">
    <name type="scientific">Caballeronia insecticola</name>
    <dbReference type="NCBI Taxonomy" id="758793"/>
    <lineage>
        <taxon>Bacteria</taxon>
        <taxon>Pseudomonadati</taxon>
        <taxon>Pseudomonadota</taxon>
        <taxon>Betaproteobacteria</taxon>
        <taxon>Burkholderiales</taxon>
        <taxon>Burkholderiaceae</taxon>
        <taxon>Caballeronia</taxon>
    </lineage>
</organism>
<evidence type="ECO:0000259" key="1">
    <source>
        <dbReference type="PROSITE" id="PS50987"/>
    </source>
</evidence>
<dbReference type="InterPro" id="IPR036390">
    <property type="entry name" value="WH_DNA-bd_sf"/>
</dbReference>
<dbReference type="EMBL" id="AP013058">
    <property type="protein sequence ID" value="BAN23777.1"/>
    <property type="molecule type" value="Genomic_DNA"/>
</dbReference>
<accession>R4WZE4</accession>
<dbReference type="GO" id="GO:0003700">
    <property type="term" value="F:DNA-binding transcription factor activity"/>
    <property type="evidence" value="ECO:0007669"/>
    <property type="project" value="InterPro"/>
</dbReference>
<dbReference type="InterPro" id="IPR001845">
    <property type="entry name" value="HTH_ArsR_DNA-bd_dom"/>
</dbReference>
<dbReference type="InterPro" id="IPR036388">
    <property type="entry name" value="WH-like_DNA-bd_sf"/>
</dbReference>
<dbReference type="KEGG" id="buo:BRPE64_ACDS20230"/>
<name>R4WZE4_9BURK</name>
<evidence type="ECO:0000313" key="2">
    <source>
        <dbReference type="EMBL" id="BAN23777.1"/>
    </source>
</evidence>
<dbReference type="GO" id="GO:0032791">
    <property type="term" value="F:lead ion binding"/>
    <property type="evidence" value="ECO:0007669"/>
    <property type="project" value="TreeGrafter"/>
</dbReference>
<dbReference type="Gene3D" id="1.10.10.10">
    <property type="entry name" value="Winged helix-like DNA-binding domain superfamily/Winged helix DNA-binding domain"/>
    <property type="match status" value="1"/>
</dbReference>
<dbReference type="GO" id="GO:0010288">
    <property type="term" value="P:response to lead ion"/>
    <property type="evidence" value="ECO:0007669"/>
    <property type="project" value="TreeGrafter"/>
</dbReference>
<proteinExistence type="predicted"/>
<dbReference type="InterPro" id="IPR011991">
    <property type="entry name" value="ArsR-like_HTH"/>
</dbReference>
<reference evidence="2 3" key="2">
    <citation type="journal article" date="2018" name="Int. J. Syst. Evol. Microbiol.">
        <title>Burkholderia insecticola sp. nov., a gut symbiotic bacterium of the bean bug Riptortus pedestris.</title>
        <authorList>
            <person name="Takeshita K."/>
            <person name="Tamaki H."/>
            <person name="Ohbayashi T."/>
            <person name="Meng X.-Y."/>
            <person name="Sone T."/>
            <person name="Mitani Y."/>
            <person name="Peeters C."/>
            <person name="Kikuchi Y."/>
            <person name="Vandamme P."/>
        </authorList>
    </citation>
    <scope>NUCLEOTIDE SEQUENCE [LARGE SCALE GENOMIC DNA]</scope>
    <source>
        <strain evidence="2">RPE64</strain>
    </source>
</reference>
<keyword evidence="3" id="KW-1185">Reference proteome</keyword>
<dbReference type="PROSITE" id="PS50987">
    <property type="entry name" value="HTH_ARSR_2"/>
    <property type="match status" value="1"/>
</dbReference>
<dbReference type="Proteomes" id="UP000013966">
    <property type="component" value="Chromosome 1"/>
</dbReference>
<dbReference type="PATRIC" id="fig|758793.3.peg.2026"/>
<sequence>MGRPTTSPDTDIAMNSALADADSRSRHFPGLSRIGALIADPGRAAMLWSLMDGTARPAGELTMIAGLSPSAASGHLARLTEGGLLALEVSGRHRYYRIATADIAAAIEALANLARASAPQRAPERPPSAVPVEMRFARTCYDHLAGELAVRIFERMIARNWLAADDEREQAHGPAALDATPEGARAFAELGIDLKAQRARRRRFACTCIDWSERRPHLGGALGAAFLEACESRGWIEHTAQRRVLRVTPSGHRHFDGFLAAQ</sequence>
<dbReference type="GO" id="GO:0097063">
    <property type="term" value="F:cadmium ion sensor activity"/>
    <property type="evidence" value="ECO:0007669"/>
    <property type="project" value="TreeGrafter"/>
</dbReference>
<evidence type="ECO:0000313" key="3">
    <source>
        <dbReference type="Proteomes" id="UP000013966"/>
    </source>
</evidence>
<dbReference type="SMART" id="SM00418">
    <property type="entry name" value="HTH_ARSR"/>
    <property type="match status" value="1"/>
</dbReference>
<dbReference type="AlphaFoldDB" id="R4WZE4"/>
<dbReference type="InterPro" id="IPR052543">
    <property type="entry name" value="HTH_Metal-responsive_Reg"/>
</dbReference>
<dbReference type="GO" id="GO:0003677">
    <property type="term" value="F:DNA binding"/>
    <property type="evidence" value="ECO:0007669"/>
    <property type="project" value="TreeGrafter"/>
</dbReference>
<dbReference type="STRING" id="758793.BRPE64_ACDS20230"/>
<dbReference type="PANTHER" id="PTHR39168:SF1">
    <property type="entry name" value="TRANSCRIPTIONAL REGULATORY PROTEIN"/>
    <property type="match status" value="1"/>
</dbReference>